<proteinExistence type="predicted"/>
<name>A0A552U954_9SPHN</name>
<evidence type="ECO:0000256" key="1">
    <source>
        <dbReference type="ARBA" id="ARBA00023004"/>
    </source>
</evidence>
<feature type="domain" description="Ferrous iron transporter FeoA-like" evidence="2">
    <location>
        <begin position="2"/>
        <end position="78"/>
    </location>
</feature>
<dbReference type="OrthoDB" id="7173531at2"/>
<dbReference type="GO" id="GO:0046914">
    <property type="term" value="F:transition metal ion binding"/>
    <property type="evidence" value="ECO:0007669"/>
    <property type="project" value="InterPro"/>
</dbReference>
<protein>
    <submittedName>
        <fullName evidence="3">Ferrous iron transport protein A</fullName>
    </submittedName>
</protein>
<evidence type="ECO:0000313" key="3">
    <source>
        <dbReference type="EMBL" id="TRW14757.1"/>
    </source>
</evidence>
<dbReference type="PANTHER" id="PTHR42954">
    <property type="entry name" value="FE(2+) TRANSPORT PROTEIN A"/>
    <property type="match status" value="1"/>
</dbReference>
<dbReference type="Proteomes" id="UP000317894">
    <property type="component" value="Unassembled WGS sequence"/>
</dbReference>
<accession>A0A552U954</accession>
<comment type="caution">
    <text evidence="3">The sequence shown here is derived from an EMBL/GenBank/DDBJ whole genome shotgun (WGS) entry which is preliminary data.</text>
</comment>
<gene>
    <name evidence="3" type="ORF">FMM06_13835</name>
</gene>
<dbReference type="RefSeq" id="WP_144334927.1">
    <property type="nucleotide sequence ID" value="NZ_VJWA01000002.1"/>
</dbReference>
<dbReference type="AlphaFoldDB" id="A0A552U954"/>
<dbReference type="InterPro" id="IPR052713">
    <property type="entry name" value="FeoA"/>
</dbReference>
<dbReference type="EMBL" id="VJWA01000002">
    <property type="protein sequence ID" value="TRW14757.1"/>
    <property type="molecule type" value="Genomic_DNA"/>
</dbReference>
<dbReference type="PANTHER" id="PTHR42954:SF2">
    <property type="entry name" value="FE(2+) TRANSPORT PROTEIN A"/>
    <property type="match status" value="1"/>
</dbReference>
<dbReference type="SUPFAM" id="SSF50037">
    <property type="entry name" value="C-terminal domain of transcriptional repressors"/>
    <property type="match status" value="1"/>
</dbReference>
<organism evidence="3 4">
    <name type="scientific">Glacieibacterium frigidum</name>
    <dbReference type="NCBI Taxonomy" id="2593303"/>
    <lineage>
        <taxon>Bacteria</taxon>
        <taxon>Pseudomonadati</taxon>
        <taxon>Pseudomonadota</taxon>
        <taxon>Alphaproteobacteria</taxon>
        <taxon>Sphingomonadales</taxon>
        <taxon>Sphingosinicellaceae</taxon>
        <taxon>Glacieibacterium</taxon>
    </lineage>
</organism>
<evidence type="ECO:0000259" key="2">
    <source>
        <dbReference type="SMART" id="SM00899"/>
    </source>
</evidence>
<keyword evidence="1" id="KW-0408">Iron</keyword>
<sequence length="87" mass="9240">MRTLNDLRRGERAVIARIAGVGGDEITVRRLHEMGFDDGVEVEMLHRGPVGGDPLALRVGSMVVGLRKALAGMIEIEAAAAFAEAAE</sequence>
<evidence type="ECO:0000313" key="4">
    <source>
        <dbReference type="Proteomes" id="UP000317894"/>
    </source>
</evidence>
<dbReference type="SMART" id="SM00899">
    <property type="entry name" value="FeoA"/>
    <property type="match status" value="1"/>
</dbReference>
<reference evidence="3 4" key="1">
    <citation type="submission" date="2019-07" db="EMBL/GenBank/DDBJ databases">
        <title>Novel species isolated from glacier.</title>
        <authorList>
            <person name="Liu Q."/>
            <person name="Xin Y.-H."/>
        </authorList>
    </citation>
    <scope>NUCLEOTIDE SEQUENCE [LARGE SCALE GENOMIC DNA]</scope>
    <source>
        <strain evidence="3 4">LB1R16</strain>
    </source>
</reference>
<dbReference type="Gene3D" id="2.30.30.90">
    <property type="match status" value="1"/>
</dbReference>
<dbReference type="InterPro" id="IPR007167">
    <property type="entry name" value="Fe-transptr_FeoA-like"/>
</dbReference>
<dbReference type="Pfam" id="PF04023">
    <property type="entry name" value="FeoA"/>
    <property type="match status" value="1"/>
</dbReference>
<dbReference type="InterPro" id="IPR038157">
    <property type="entry name" value="FeoA_core_dom"/>
</dbReference>
<keyword evidence="4" id="KW-1185">Reference proteome</keyword>
<dbReference type="InterPro" id="IPR008988">
    <property type="entry name" value="Transcriptional_repressor_C"/>
</dbReference>